<evidence type="ECO:0000313" key="1">
    <source>
        <dbReference type="EMBL" id="NVM97040.1"/>
    </source>
</evidence>
<comment type="caution">
    <text evidence="1">The sequence shown here is derived from an EMBL/GenBank/DDBJ whole genome shotgun (WGS) entry which is preliminary data.</text>
</comment>
<keyword evidence="2" id="KW-1185">Reference proteome</keyword>
<accession>A0A7Y7IKC2</accession>
<protein>
    <submittedName>
        <fullName evidence="1">Uncharacterized protein</fullName>
    </submittedName>
</protein>
<name>A0A7Y7IKC2_9MICC</name>
<organism evidence="1 2">
    <name type="scientific">Arthrobacter wenxiniae</name>
    <dbReference type="NCBI Taxonomy" id="2713570"/>
    <lineage>
        <taxon>Bacteria</taxon>
        <taxon>Bacillati</taxon>
        <taxon>Actinomycetota</taxon>
        <taxon>Actinomycetes</taxon>
        <taxon>Micrococcales</taxon>
        <taxon>Micrococcaceae</taxon>
        <taxon>Arthrobacter</taxon>
    </lineage>
</organism>
<dbReference type="Proteomes" id="UP000543556">
    <property type="component" value="Unassembled WGS sequence"/>
</dbReference>
<sequence>MEEMVDFVVLNPPEDLGLLAEVVEFIVDSDIGSRIYQLIDSVIPVREHQQFLDLNPGFALKLATALAKGGYHRYPQLSDWGQLISKVPLSRLFDEDVTAPLLAVSLAKKHNRHIWGTSRGIAEASVLPDVVLRQMHVDDALFLIRCGARDPQSGIDKVARFSTAWINAHSGFRRIRIRKLADAMPKLSDKPGAAIEAAINILRNASELPGDSLVP</sequence>
<dbReference type="EMBL" id="JAAMFM010000076">
    <property type="protein sequence ID" value="NVM97040.1"/>
    <property type="molecule type" value="Genomic_DNA"/>
</dbReference>
<reference evidence="1 2" key="1">
    <citation type="submission" date="2020-02" db="EMBL/GenBank/DDBJ databases">
        <title>Genome sequence of strain AETb3-4.</title>
        <authorList>
            <person name="Gao J."/>
            <person name="Zhang X."/>
        </authorList>
    </citation>
    <scope>NUCLEOTIDE SEQUENCE [LARGE SCALE GENOMIC DNA]</scope>
    <source>
        <strain evidence="1 2">AETb3-4</strain>
    </source>
</reference>
<dbReference type="AlphaFoldDB" id="A0A7Y7IKC2"/>
<evidence type="ECO:0000313" key="2">
    <source>
        <dbReference type="Proteomes" id="UP000543556"/>
    </source>
</evidence>
<proteinExistence type="predicted"/>
<gene>
    <name evidence="1" type="ORF">G6034_19455</name>
</gene>